<comment type="cofactor">
    <cofactor evidence="1">
        <name>Fe(2+)</name>
        <dbReference type="ChEBI" id="CHEBI:29033"/>
    </cofactor>
</comment>
<keyword evidence="2" id="KW-0479">Metal-binding</keyword>
<dbReference type="OrthoDB" id="9764016at2"/>
<evidence type="ECO:0000256" key="1">
    <source>
        <dbReference type="ARBA" id="ARBA00001954"/>
    </source>
</evidence>
<evidence type="ECO:0000256" key="2">
    <source>
        <dbReference type="ARBA" id="ARBA00022723"/>
    </source>
</evidence>
<evidence type="ECO:0000313" key="5">
    <source>
        <dbReference type="EMBL" id="AMY25384.1"/>
    </source>
</evidence>
<dbReference type="GO" id="GO:0032453">
    <property type="term" value="F:histone H3K4 demethylase activity"/>
    <property type="evidence" value="ECO:0007669"/>
    <property type="project" value="TreeGrafter"/>
</dbReference>
<dbReference type="KEGG" id="rhs:A3Q41_04103"/>
<dbReference type="Gene3D" id="2.60.120.650">
    <property type="entry name" value="Cupin"/>
    <property type="match status" value="1"/>
</dbReference>
<reference evidence="5 6" key="1">
    <citation type="journal article" date="2016" name="Genome Announc.">
        <title>Complete Genome and Plasmid Sequences for Rhodococcus fascians D188 and Draft Sequences for Rhodococcus Isolates PBTS 1 and PBTS 2.</title>
        <authorList>
            <person name="Stamler R.A."/>
            <person name="Vereecke D."/>
            <person name="Zhang Y."/>
            <person name="Schilkey F."/>
            <person name="Devitt N."/>
            <person name="Randall J.J."/>
        </authorList>
    </citation>
    <scope>NUCLEOTIDE SEQUENCE [LARGE SCALE GENOMIC DNA]</scope>
    <source>
        <strain evidence="5 6">PBTS2</strain>
    </source>
</reference>
<sequence length="420" mass="45986">MIIESNDERGPGNRSALRRLTGIDAATFAERHWGIAPKFTRSAELSGSFEDLMTVDAVDELIAERGVRTPFVRMAKDGRLLEKNKFTGSGGFGAEITDQVDSAAVLSAFAAGNTLVLQGLHRLWPPLIAFTGELVRELGHPVQVNSYVTPAASQGFSPHYDVHDVFVVQIAGSKRWTIHSPVHRHPLNNQPWSDRRAAVERHADDSPELDIVLEPGDVLYLPRGWIHSAQALGETTVHLTIGVASFNNYDIAHHTLGALQDVEGLRAPLPAGWDPTDSESVLPHVRRVLGDMRRALDELDRDPEALHRITERVASRYDELVRPEPVRPVRSVAQMGALRGQDSIRLRAGVIARVVRTPESAAVVLRDKTVSMPPQCADALELLLEGSPCRLDSLPGLDTDDAVVVGRRLVREGIAVTAIE</sequence>
<keyword evidence="6" id="KW-1185">Reference proteome</keyword>
<evidence type="ECO:0000256" key="3">
    <source>
        <dbReference type="ARBA" id="ARBA00023004"/>
    </source>
</evidence>
<dbReference type="PANTHER" id="PTHR13096">
    <property type="entry name" value="MINA53 MYC INDUCED NUCLEAR ANTIGEN"/>
    <property type="match status" value="1"/>
</dbReference>
<dbReference type="SUPFAM" id="SSF51197">
    <property type="entry name" value="Clavaminate synthase-like"/>
    <property type="match status" value="1"/>
</dbReference>
<dbReference type="GO" id="GO:0046872">
    <property type="term" value="F:metal ion binding"/>
    <property type="evidence" value="ECO:0007669"/>
    <property type="project" value="UniProtKB-KW"/>
</dbReference>
<dbReference type="InterPro" id="IPR003347">
    <property type="entry name" value="JmjC_dom"/>
</dbReference>
<evidence type="ECO:0000313" key="6">
    <source>
        <dbReference type="Proteomes" id="UP000076038"/>
    </source>
</evidence>
<proteinExistence type="predicted"/>
<gene>
    <name evidence="5" type="ORF">A3Q41_04103</name>
</gene>
<accession>A0A143QR05</accession>
<dbReference type="AlphaFoldDB" id="A0A143QR05"/>
<dbReference type="Pfam" id="PF08007">
    <property type="entry name" value="JmjC_2"/>
    <property type="match status" value="1"/>
</dbReference>
<dbReference type="Proteomes" id="UP000076038">
    <property type="component" value="Chromosome"/>
</dbReference>
<dbReference type="PATRIC" id="fig|1653479.3.peg.4159"/>
<dbReference type="PANTHER" id="PTHR13096:SF9">
    <property type="entry name" value="BIFUNCTIONAL LYSINE-SPECIFIC DEMETHYLASE AND HISTIDYL-HYDROXYLASE"/>
    <property type="match status" value="1"/>
</dbReference>
<evidence type="ECO:0000259" key="4">
    <source>
        <dbReference type="PROSITE" id="PS51184"/>
    </source>
</evidence>
<reference evidence="6" key="2">
    <citation type="submission" date="2016-04" db="EMBL/GenBank/DDBJ databases">
        <title>Complete Genome and Plasmid Sequences for Rhodococcus fascians D188 and Draft Sequences for Rhodococcus spp. Isolates PBTS 1 and PBTS 2.</title>
        <authorList>
            <person name="Stamer R."/>
            <person name="Vereecke D."/>
            <person name="Zhang Y."/>
            <person name="Schilkey F."/>
            <person name="Devitt N."/>
            <person name="Randall J."/>
        </authorList>
    </citation>
    <scope>NUCLEOTIDE SEQUENCE [LARGE SCALE GENOMIC DNA]</scope>
    <source>
        <strain evidence="6">PBTS2</strain>
    </source>
</reference>
<dbReference type="PROSITE" id="PS51184">
    <property type="entry name" value="JMJC"/>
    <property type="match status" value="1"/>
</dbReference>
<dbReference type="GO" id="GO:0051864">
    <property type="term" value="F:histone H3K36 demethylase activity"/>
    <property type="evidence" value="ECO:0007669"/>
    <property type="project" value="TreeGrafter"/>
</dbReference>
<name>A0A143QR05_RHOFA</name>
<dbReference type="RefSeq" id="WP_063216684.1">
    <property type="nucleotide sequence ID" value="NZ_CP015220.1"/>
</dbReference>
<protein>
    <recommendedName>
        <fullName evidence="4">JmjC domain-containing protein</fullName>
    </recommendedName>
</protein>
<feature type="domain" description="JmjC" evidence="4">
    <location>
        <begin position="112"/>
        <end position="260"/>
    </location>
</feature>
<keyword evidence="3" id="KW-0408">Iron</keyword>
<dbReference type="EMBL" id="CP015220">
    <property type="protein sequence ID" value="AMY25384.1"/>
    <property type="molecule type" value="Genomic_DNA"/>
</dbReference>
<dbReference type="SMART" id="SM00558">
    <property type="entry name" value="JmjC"/>
    <property type="match status" value="1"/>
</dbReference>
<organism evidence="5 6">
    <name type="scientific">Rhodococcoides fascians</name>
    <name type="common">Rhodococcus fascians</name>
    <dbReference type="NCBI Taxonomy" id="1828"/>
    <lineage>
        <taxon>Bacteria</taxon>
        <taxon>Bacillati</taxon>
        <taxon>Actinomycetota</taxon>
        <taxon>Actinomycetes</taxon>
        <taxon>Mycobacteriales</taxon>
        <taxon>Nocardiaceae</taxon>
        <taxon>Rhodococcoides</taxon>
    </lineage>
</organism>
<dbReference type="InterPro" id="IPR039994">
    <property type="entry name" value="NO66-like"/>
</dbReference>